<dbReference type="EMBL" id="NAJL01000025">
    <property type="protein sequence ID" value="TKA27042.1"/>
    <property type="molecule type" value="Genomic_DNA"/>
</dbReference>
<feature type="compositionally biased region" description="Gly residues" evidence="1">
    <location>
        <begin position="520"/>
        <end position="530"/>
    </location>
</feature>
<dbReference type="Proteomes" id="UP000308549">
    <property type="component" value="Unassembled WGS sequence"/>
</dbReference>
<dbReference type="SUPFAM" id="SSF52047">
    <property type="entry name" value="RNI-like"/>
    <property type="match status" value="1"/>
</dbReference>
<evidence type="ECO:0000313" key="3">
    <source>
        <dbReference type="Proteomes" id="UP000308549"/>
    </source>
</evidence>
<dbReference type="AlphaFoldDB" id="A0A4U0TY82"/>
<feature type="region of interest" description="Disordered" evidence="1">
    <location>
        <begin position="512"/>
        <end position="533"/>
    </location>
</feature>
<dbReference type="Gene3D" id="3.80.10.10">
    <property type="entry name" value="Ribonuclease Inhibitor"/>
    <property type="match status" value="1"/>
</dbReference>
<accession>A0A4U0TY82</accession>
<name>A0A4U0TY82_9PEZI</name>
<feature type="region of interest" description="Disordered" evidence="1">
    <location>
        <begin position="224"/>
        <end position="246"/>
    </location>
</feature>
<sequence>MMRQEKDGALARKLKFDDLETEIKALIIERVPRPTDLKSLCLVNRQCHELAVKPLYRNISLDLGSSTDTRLSAFLSARNIGLRHIRQIRLYLANVRDRCNQKQQADLAARMLLEFLPEDVLEEFRWVNMSADADTWCPWEAFPADSLLLLYKKQRRMKWLEVMDLDRPILPDLKRNPKMQADLFAHARRLALYPENRETLELSRFFVEKTSEVLEELIIHCNFDSPDPRDHSPPSPNTIDARELNDSASGPGLLSRTIFAHKLPFDKCTPFPRLKNLRLHNISLRYSVDTWCKFVDFHSIEQLRLYRCPGSDSLIGQLSRAAHLPRQLRALEVQQKDNSDNEVLLALDGFLCLVSGLRNLVIDMENIKTLPAAAGIARHGKTLEILNIHGSQDNGILSEATHSGNTDAEELVWSIDDISKICKSCTRLTQLSCAWPQTSLIRSPSLEWKAWENALGYLKEIVTLHISTFPGSKQHTSTQVLPRSVYEQLLQGLAVSMFDVACTSCVKPASTGHGTADQPDGGGGGGGGAQAGIEVQHSASGSPKLRLIAFGISEKIYEREDPRNQLLYLRSTCQDALGASKIYATPIGWCLRQYVEGRSEVLDYVIHRETLVPCRESVSGVRGGWGDDDEFEIA</sequence>
<organism evidence="2 3">
    <name type="scientific">Salinomyces thailandicus</name>
    <dbReference type="NCBI Taxonomy" id="706561"/>
    <lineage>
        <taxon>Eukaryota</taxon>
        <taxon>Fungi</taxon>
        <taxon>Dikarya</taxon>
        <taxon>Ascomycota</taxon>
        <taxon>Pezizomycotina</taxon>
        <taxon>Dothideomycetes</taxon>
        <taxon>Dothideomycetidae</taxon>
        <taxon>Mycosphaerellales</taxon>
        <taxon>Teratosphaeriaceae</taxon>
        <taxon>Salinomyces</taxon>
    </lineage>
</organism>
<evidence type="ECO:0000256" key="1">
    <source>
        <dbReference type="SAM" id="MobiDB-lite"/>
    </source>
</evidence>
<dbReference type="InterPro" id="IPR032675">
    <property type="entry name" value="LRR_dom_sf"/>
</dbReference>
<evidence type="ECO:0000313" key="2">
    <source>
        <dbReference type="EMBL" id="TKA27042.1"/>
    </source>
</evidence>
<protein>
    <submittedName>
        <fullName evidence="2">Uncharacterized protein</fullName>
    </submittedName>
</protein>
<proteinExistence type="predicted"/>
<dbReference type="OrthoDB" id="5284003at2759"/>
<gene>
    <name evidence="2" type="ORF">B0A50_05233</name>
</gene>
<reference evidence="2 3" key="1">
    <citation type="submission" date="2017-03" db="EMBL/GenBank/DDBJ databases">
        <title>Genomes of endolithic fungi from Antarctica.</title>
        <authorList>
            <person name="Coleine C."/>
            <person name="Masonjones S."/>
            <person name="Stajich J.E."/>
        </authorList>
    </citation>
    <scope>NUCLEOTIDE SEQUENCE [LARGE SCALE GENOMIC DNA]</scope>
    <source>
        <strain evidence="2 3">CCFEE 6315</strain>
    </source>
</reference>
<comment type="caution">
    <text evidence="2">The sequence shown here is derived from an EMBL/GenBank/DDBJ whole genome shotgun (WGS) entry which is preliminary data.</text>
</comment>
<keyword evidence="3" id="KW-1185">Reference proteome</keyword>